<dbReference type="EMBL" id="MNCJ02000331">
    <property type="protein sequence ID" value="KAF5760668.1"/>
    <property type="molecule type" value="Genomic_DNA"/>
</dbReference>
<dbReference type="Proteomes" id="UP000215914">
    <property type="component" value="Unassembled WGS sequence"/>
</dbReference>
<name>A0A9K3DTS3_HELAN</name>
<evidence type="ECO:0000313" key="2">
    <source>
        <dbReference type="Proteomes" id="UP000215914"/>
    </source>
</evidence>
<dbReference type="Gramene" id="mRNA:HanXRQr2_Chr16g0756121">
    <property type="protein sequence ID" value="mRNA:HanXRQr2_Chr16g0756121"/>
    <property type="gene ID" value="HanXRQr2_Chr16g0756121"/>
</dbReference>
<protein>
    <submittedName>
        <fullName evidence="1">Uncharacterized protein</fullName>
    </submittedName>
</protein>
<organism evidence="1 2">
    <name type="scientific">Helianthus annuus</name>
    <name type="common">Common sunflower</name>
    <dbReference type="NCBI Taxonomy" id="4232"/>
    <lineage>
        <taxon>Eukaryota</taxon>
        <taxon>Viridiplantae</taxon>
        <taxon>Streptophyta</taxon>
        <taxon>Embryophyta</taxon>
        <taxon>Tracheophyta</taxon>
        <taxon>Spermatophyta</taxon>
        <taxon>Magnoliopsida</taxon>
        <taxon>eudicotyledons</taxon>
        <taxon>Gunneridae</taxon>
        <taxon>Pentapetalae</taxon>
        <taxon>asterids</taxon>
        <taxon>campanulids</taxon>
        <taxon>Asterales</taxon>
        <taxon>Asteraceae</taxon>
        <taxon>Asteroideae</taxon>
        <taxon>Heliantheae alliance</taxon>
        <taxon>Heliantheae</taxon>
        <taxon>Helianthus</taxon>
    </lineage>
</organism>
<keyword evidence="2" id="KW-1185">Reference proteome</keyword>
<comment type="caution">
    <text evidence="1">The sequence shown here is derived from an EMBL/GenBank/DDBJ whole genome shotgun (WGS) entry which is preliminary data.</text>
</comment>
<gene>
    <name evidence="1" type="ORF">HanXRQr2_Chr16g0756121</name>
</gene>
<sequence length="44" mass="5352">MDTSSSMKLARMQGTFWMPEDDQAHWRTEHDKDTCFRTVSRRKF</sequence>
<reference evidence="1" key="2">
    <citation type="submission" date="2020-06" db="EMBL/GenBank/DDBJ databases">
        <title>Helianthus annuus Genome sequencing and assembly Release 2.</title>
        <authorList>
            <person name="Gouzy J."/>
            <person name="Langlade N."/>
            <person name="Munos S."/>
        </authorList>
    </citation>
    <scope>NUCLEOTIDE SEQUENCE</scope>
    <source>
        <tissue evidence="1">Leaves</tissue>
    </source>
</reference>
<dbReference type="AlphaFoldDB" id="A0A9K3DTS3"/>
<proteinExistence type="predicted"/>
<evidence type="ECO:0000313" key="1">
    <source>
        <dbReference type="EMBL" id="KAF5760668.1"/>
    </source>
</evidence>
<reference evidence="1" key="1">
    <citation type="journal article" date="2017" name="Nature">
        <title>The sunflower genome provides insights into oil metabolism, flowering and Asterid evolution.</title>
        <authorList>
            <person name="Badouin H."/>
            <person name="Gouzy J."/>
            <person name="Grassa C.J."/>
            <person name="Murat F."/>
            <person name="Staton S.E."/>
            <person name="Cottret L."/>
            <person name="Lelandais-Briere C."/>
            <person name="Owens G.L."/>
            <person name="Carrere S."/>
            <person name="Mayjonade B."/>
            <person name="Legrand L."/>
            <person name="Gill N."/>
            <person name="Kane N.C."/>
            <person name="Bowers J.E."/>
            <person name="Hubner S."/>
            <person name="Bellec A."/>
            <person name="Berard A."/>
            <person name="Berges H."/>
            <person name="Blanchet N."/>
            <person name="Boniface M.C."/>
            <person name="Brunel D."/>
            <person name="Catrice O."/>
            <person name="Chaidir N."/>
            <person name="Claudel C."/>
            <person name="Donnadieu C."/>
            <person name="Faraut T."/>
            <person name="Fievet G."/>
            <person name="Helmstetter N."/>
            <person name="King M."/>
            <person name="Knapp S.J."/>
            <person name="Lai Z."/>
            <person name="Le Paslier M.C."/>
            <person name="Lippi Y."/>
            <person name="Lorenzon L."/>
            <person name="Mandel J.R."/>
            <person name="Marage G."/>
            <person name="Marchand G."/>
            <person name="Marquand E."/>
            <person name="Bret-Mestries E."/>
            <person name="Morien E."/>
            <person name="Nambeesan S."/>
            <person name="Nguyen T."/>
            <person name="Pegot-Espagnet P."/>
            <person name="Pouilly N."/>
            <person name="Raftis F."/>
            <person name="Sallet E."/>
            <person name="Schiex T."/>
            <person name="Thomas J."/>
            <person name="Vandecasteele C."/>
            <person name="Vares D."/>
            <person name="Vear F."/>
            <person name="Vautrin S."/>
            <person name="Crespi M."/>
            <person name="Mangin B."/>
            <person name="Burke J.M."/>
            <person name="Salse J."/>
            <person name="Munos S."/>
            <person name="Vincourt P."/>
            <person name="Rieseberg L.H."/>
            <person name="Langlade N.B."/>
        </authorList>
    </citation>
    <scope>NUCLEOTIDE SEQUENCE</scope>
    <source>
        <tissue evidence="1">Leaves</tissue>
    </source>
</reference>
<accession>A0A9K3DTS3</accession>